<dbReference type="PANTHER" id="PTHR31912">
    <property type="entry name" value="IP13529P"/>
    <property type="match status" value="1"/>
</dbReference>
<organism evidence="2 3">
    <name type="scientific">Crucibulum laeve</name>
    <dbReference type="NCBI Taxonomy" id="68775"/>
    <lineage>
        <taxon>Eukaryota</taxon>
        <taxon>Fungi</taxon>
        <taxon>Dikarya</taxon>
        <taxon>Basidiomycota</taxon>
        <taxon>Agaricomycotina</taxon>
        <taxon>Agaricomycetes</taxon>
        <taxon>Agaricomycetidae</taxon>
        <taxon>Agaricales</taxon>
        <taxon>Agaricineae</taxon>
        <taxon>Nidulariaceae</taxon>
        <taxon>Crucibulum</taxon>
    </lineage>
</organism>
<proteinExistence type="predicted"/>
<dbReference type="Proteomes" id="UP000308652">
    <property type="component" value="Unassembled WGS sequence"/>
</dbReference>
<dbReference type="STRING" id="68775.A0A5C3LQA4"/>
<dbReference type="EMBL" id="ML213631">
    <property type="protein sequence ID" value="TFK34493.1"/>
    <property type="molecule type" value="Genomic_DNA"/>
</dbReference>
<reference evidence="2 3" key="1">
    <citation type="journal article" date="2019" name="Nat. Ecol. Evol.">
        <title>Megaphylogeny resolves global patterns of mushroom evolution.</title>
        <authorList>
            <person name="Varga T."/>
            <person name="Krizsan K."/>
            <person name="Foldi C."/>
            <person name="Dima B."/>
            <person name="Sanchez-Garcia M."/>
            <person name="Sanchez-Ramirez S."/>
            <person name="Szollosi G.J."/>
            <person name="Szarkandi J.G."/>
            <person name="Papp V."/>
            <person name="Albert L."/>
            <person name="Andreopoulos W."/>
            <person name="Angelini C."/>
            <person name="Antonin V."/>
            <person name="Barry K.W."/>
            <person name="Bougher N.L."/>
            <person name="Buchanan P."/>
            <person name="Buyck B."/>
            <person name="Bense V."/>
            <person name="Catcheside P."/>
            <person name="Chovatia M."/>
            <person name="Cooper J."/>
            <person name="Damon W."/>
            <person name="Desjardin D."/>
            <person name="Finy P."/>
            <person name="Geml J."/>
            <person name="Haridas S."/>
            <person name="Hughes K."/>
            <person name="Justo A."/>
            <person name="Karasinski D."/>
            <person name="Kautmanova I."/>
            <person name="Kiss B."/>
            <person name="Kocsube S."/>
            <person name="Kotiranta H."/>
            <person name="LaButti K.M."/>
            <person name="Lechner B.E."/>
            <person name="Liimatainen K."/>
            <person name="Lipzen A."/>
            <person name="Lukacs Z."/>
            <person name="Mihaltcheva S."/>
            <person name="Morgado L.N."/>
            <person name="Niskanen T."/>
            <person name="Noordeloos M.E."/>
            <person name="Ohm R.A."/>
            <person name="Ortiz-Santana B."/>
            <person name="Ovrebo C."/>
            <person name="Racz N."/>
            <person name="Riley R."/>
            <person name="Savchenko A."/>
            <person name="Shiryaev A."/>
            <person name="Soop K."/>
            <person name="Spirin V."/>
            <person name="Szebenyi C."/>
            <person name="Tomsovsky M."/>
            <person name="Tulloss R.E."/>
            <person name="Uehling J."/>
            <person name="Grigoriev I.V."/>
            <person name="Vagvolgyi C."/>
            <person name="Papp T."/>
            <person name="Martin F.M."/>
            <person name="Miettinen O."/>
            <person name="Hibbett D.S."/>
            <person name="Nagy L.G."/>
        </authorList>
    </citation>
    <scope>NUCLEOTIDE SEQUENCE [LARGE SCALE GENOMIC DNA]</scope>
    <source>
        <strain evidence="2 3">CBS 166.37</strain>
    </source>
</reference>
<keyword evidence="3" id="KW-1185">Reference proteome</keyword>
<name>A0A5C3LQA4_9AGAR</name>
<dbReference type="AlphaFoldDB" id="A0A5C3LQA4"/>
<feature type="compositionally biased region" description="Polar residues" evidence="1">
    <location>
        <begin position="958"/>
        <end position="967"/>
    </location>
</feature>
<evidence type="ECO:0000313" key="3">
    <source>
        <dbReference type="Proteomes" id="UP000308652"/>
    </source>
</evidence>
<dbReference type="PANTHER" id="PTHR31912:SF34">
    <property type="entry name" value="NOTOCHORD-RELATED PROTEIN"/>
    <property type="match status" value="1"/>
</dbReference>
<dbReference type="OrthoDB" id="2246127at2759"/>
<accession>A0A5C3LQA4</accession>
<sequence length="967" mass="111093">MQECQTPNVPSFYALQKMQESLTKQVGIIPKLHTSAMGNHFYMNHPAKLFGLDWGNPLVQDSIHVYPEMKGPICEMWQASKWLEEVNLDELSPMWADWKDPSNAHWHYYIKELAQVDGGSYVVPLRWVTIAGIPHADVLNATYDSEHKEFVIKSGSANQIPCSTFHKNVLNIKSKFGDLHFSGNMAEYSLKYNMPNPLCEIAKGHAMFRIRSMPWSDDVSGNVSKQYNAHTNLYITNSSLPHRALSQEYFVRFCSTSQHASSSKQFAALKDDFNADVWHEAYDCELEDTILFQIIPHALPADNPQQSETSSHIGVNGSYNCRRDLTGGTDIEKETSTGYQALYCVGEPRTPQSTLQVIHWQLWTACTGNKEVLQSSYTRTGIKDKIALFWIDQLIAKAKDMRKQRLTDIGILEVRQKYAELEKVPRQVIKNRIGFDIQVELWEWLIQQPNDSFRTLKDNDSARHDLRPGDHYNMLLMTHGIDPHQDTPVEILHTYLLGNNKYVWHDTSKSWDKKKDELFAIRLQSLLIDGLTTPAPRAWYLVQYKNGLVGKHFKILQQLAVFHLNDLCPEPIFRLWKATGELGALIWQPKIKDMNTFLIDLQVLIDNLLDMWAEVDPRRIITKLKLHVLPHLIDDFRCFGPAILYSTEIFECFNAVFRFCSVLSNHIAPSHNIAITMLDMERFKHMVSGGWWKINEKEYIQAGKHIHTFLINNLELQRRLGWAAVEKKPAAPLAFMARINSRYSSFWNEYQGTLFHNCKYFISISQDLCCDNSWVFWKYQEVVCARVTNSQTLKQPNKDDVFVVIQCYEVSSQKDLRLNMPILSSVAGPVLAQAKDILFIFNAQHDCVTAGCKISESAEHEHQERLETTISRKSVIHSPLDRYILNMHSLHNAHLVREVLPRSLTAPVQYHANRSNVHQQIAASLRITGPTKRAETQAKAHETRRKNQAAKEQRSHTVSESARATVT</sequence>
<evidence type="ECO:0000313" key="2">
    <source>
        <dbReference type="EMBL" id="TFK34493.1"/>
    </source>
</evidence>
<feature type="region of interest" description="Disordered" evidence="1">
    <location>
        <begin position="938"/>
        <end position="967"/>
    </location>
</feature>
<evidence type="ECO:0000256" key="1">
    <source>
        <dbReference type="SAM" id="MobiDB-lite"/>
    </source>
</evidence>
<gene>
    <name evidence="2" type="ORF">BDQ12DRAFT_763286</name>
</gene>
<protein>
    <submittedName>
        <fullName evidence="2">Uncharacterized protein</fullName>
    </submittedName>
</protein>